<proteinExistence type="predicted"/>
<keyword evidence="2" id="KW-1185">Reference proteome</keyword>
<gene>
    <name evidence="1" type="ORF">EYC80_001333</name>
</gene>
<dbReference type="Proteomes" id="UP000326757">
    <property type="component" value="Unassembled WGS sequence"/>
</dbReference>
<dbReference type="EMBL" id="VIGI01000006">
    <property type="protein sequence ID" value="KAB8299244.1"/>
    <property type="molecule type" value="Genomic_DNA"/>
</dbReference>
<accession>A0A5N6K945</accession>
<reference evidence="1 2" key="1">
    <citation type="submission" date="2019-06" db="EMBL/GenBank/DDBJ databases">
        <title>Genome Sequence of the Brown Rot Fungal Pathogen Monilinia laxa.</title>
        <authorList>
            <person name="De Miccolis Angelini R.M."/>
            <person name="Landi L."/>
            <person name="Abate D."/>
            <person name="Pollastro S."/>
            <person name="Romanazzi G."/>
            <person name="Faretra F."/>
        </authorList>
    </citation>
    <scope>NUCLEOTIDE SEQUENCE [LARGE SCALE GENOMIC DNA]</scope>
    <source>
        <strain evidence="1 2">Mlax316</strain>
    </source>
</reference>
<dbReference type="AlphaFoldDB" id="A0A5N6K945"/>
<organism evidence="1 2">
    <name type="scientific">Monilinia laxa</name>
    <name type="common">Brown rot fungus</name>
    <name type="synonym">Sclerotinia laxa</name>
    <dbReference type="NCBI Taxonomy" id="61186"/>
    <lineage>
        <taxon>Eukaryota</taxon>
        <taxon>Fungi</taxon>
        <taxon>Dikarya</taxon>
        <taxon>Ascomycota</taxon>
        <taxon>Pezizomycotina</taxon>
        <taxon>Leotiomycetes</taxon>
        <taxon>Helotiales</taxon>
        <taxon>Sclerotiniaceae</taxon>
        <taxon>Monilinia</taxon>
    </lineage>
</organism>
<comment type="caution">
    <text evidence="1">The sequence shown here is derived from an EMBL/GenBank/DDBJ whole genome shotgun (WGS) entry which is preliminary data.</text>
</comment>
<name>A0A5N6K945_MONLA</name>
<protein>
    <submittedName>
        <fullName evidence="1">Uncharacterized protein</fullName>
    </submittedName>
</protein>
<sequence length="100" mass="11420">MNLYCCVVLYCIYNTHFLIPLSSSFFRTAHPKIIPKPHPSLDSSKHICSPYPRPLFICNSMNVLMISSSFFHPSHPRIPIIPFHPFQSNVKSAGMVWVGM</sequence>
<evidence type="ECO:0000313" key="2">
    <source>
        <dbReference type="Proteomes" id="UP000326757"/>
    </source>
</evidence>
<evidence type="ECO:0000313" key="1">
    <source>
        <dbReference type="EMBL" id="KAB8299244.1"/>
    </source>
</evidence>